<dbReference type="PANTHER" id="PTHR31075:SF2">
    <property type="entry name" value="CENTROSOMAL PROTEIN OF 85 KDA-LIKE"/>
    <property type="match status" value="1"/>
</dbReference>
<name>A0A0S7EMA6_9TELE</name>
<sequence length="678" mass="76090">MWYRSDFKAGFEANKAGPSCGSGWFPGHESSWHSSLPCSGGRICDGRRQSSVSDSGDTGIGTYCSDSLEDDSCSSATPLSSLLLSQHNLNQEEDGVPSALATSSASSSPRILLKMASPSHSPSCWNMSRNISKHATSSVEAPSSLDMKVHQPIRRSSSFTKLSSGVDKSSTKTSSYCYSPSAEGSLDRGVLHGYRKKRWDSNVNLYLPLSSTMNCSNILLRSPGAEPSYRYKQSNRSTGLNTNLAPSSSHSSPVKYSLSCSSFYESKDSGKGQQICGLHSSSWGDWPVAENPDTGIPIQPAVRTQMWLTEQMDYQPRLESGNEPGQASSPGTEDDGINSLTLSPQESGFNQMLMETSIPSNTLLKVKEKLLRERELEIQSQKQQIMQLHVWIRENEHRAQQVLGSQRGQFHTSIIPNTEESAMTTASKLQSDRRCCDEELSKKLAAAELEVLHLNLFFKQVTLKYTEEIRKLEEKIKTRDRYITSLKKKYQRESEQNQDKQQRIEILEKYLSDLPTLNEVQLQSKQKKLEEKNRRLEITVFQLQKSIEEGCALVKKKDVMIEMQAKTENEMMTSVQRLRKKVQQCLDDGARLPVQDLKNLLGENSQLLQQQDNSNMVLRIQKDEIERLTSQLMVGIFKIYMLDLFITLTHNIMTVCNIYHSSPFSPKASPSLISLGFL</sequence>
<evidence type="ECO:0000256" key="2">
    <source>
        <dbReference type="SAM" id="MobiDB-lite"/>
    </source>
</evidence>
<feature type="region of interest" description="Disordered" evidence="2">
    <location>
        <begin position="317"/>
        <end position="344"/>
    </location>
</feature>
<keyword evidence="1" id="KW-0175">Coiled coil</keyword>
<feature type="coiled-coil region" evidence="1">
    <location>
        <begin position="483"/>
        <end position="546"/>
    </location>
</feature>
<feature type="compositionally biased region" description="Polar residues" evidence="2">
    <location>
        <begin position="231"/>
        <end position="246"/>
    </location>
</feature>
<dbReference type="PANTHER" id="PTHR31075">
    <property type="entry name" value="CENTROSOMAL PROTEIN OF 85 KDA"/>
    <property type="match status" value="1"/>
</dbReference>
<evidence type="ECO:0000256" key="1">
    <source>
        <dbReference type="SAM" id="Coils"/>
    </source>
</evidence>
<dbReference type="AlphaFoldDB" id="A0A0S7EMA6"/>
<reference evidence="3" key="1">
    <citation type="submission" date="2014-12" db="EMBL/GenBank/DDBJ databases">
        <title>Parallel Evolution in Life History Adaptation Evident in the Tissue-Specific Poeciliopsis prolifica transcriptome.</title>
        <authorList>
            <person name="Jue N.K."/>
            <person name="Foley R.J."/>
            <person name="Obergfell C."/>
            <person name="Reznick D.N."/>
            <person name="O'Neill R.J."/>
            <person name="O'Neill M.J."/>
        </authorList>
    </citation>
    <scope>NUCLEOTIDE SEQUENCE</scope>
</reference>
<proteinExistence type="predicted"/>
<protein>
    <submittedName>
        <fullName evidence="3">CE85L</fullName>
    </submittedName>
</protein>
<gene>
    <name evidence="3" type="primary">CE85L</name>
</gene>
<feature type="region of interest" description="Disordered" evidence="2">
    <location>
        <begin position="229"/>
        <end position="253"/>
    </location>
</feature>
<dbReference type="EMBL" id="GBYX01477206">
    <property type="protein sequence ID" value="JAO04475.1"/>
    <property type="molecule type" value="Transcribed_RNA"/>
</dbReference>
<dbReference type="InterPro" id="IPR040210">
    <property type="entry name" value="Cep85/Cep85L"/>
</dbReference>
<accession>A0A0S7EMA6</accession>
<organism evidence="3">
    <name type="scientific">Poeciliopsis prolifica</name>
    <name type="common">blackstripe livebearer</name>
    <dbReference type="NCBI Taxonomy" id="188132"/>
    <lineage>
        <taxon>Eukaryota</taxon>
        <taxon>Metazoa</taxon>
        <taxon>Chordata</taxon>
        <taxon>Craniata</taxon>
        <taxon>Vertebrata</taxon>
        <taxon>Euteleostomi</taxon>
        <taxon>Actinopterygii</taxon>
        <taxon>Neopterygii</taxon>
        <taxon>Teleostei</taxon>
        <taxon>Neoteleostei</taxon>
        <taxon>Acanthomorphata</taxon>
        <taxon>Ovalentaria</taxon>
        <taxon>Atherinomorphae</taxon>
        <taxon>Cyprinodontiformes</taxon>
        <taxon>Poeciliidae</taxon>
        <taxon>Poeciliinae</taxon>
        <taxon>Poeciliopsis</taxon>
    </lineage>
</organism>
<dbReference type="GO" id="GO:0005813">
    <property type="term" value="C:centrosome"/>
    <property type="evidence" value="ECO:0007669"/>
    <property type="project" value="TreeGrafter"/>
</dbReference>
<evidence type="ECO:0000313" key="3">
    <source>
        <dbReference type="EMBL" id="JAO04475.1"/>
    </source>
</evidence>